<sequence>MVKNYTVKKRIYMKNKKKLNVISSFFLGIALLIQPSTSFAGDLSLDELIAAAQKEGEVATYWHSSRMGKKVAKAFEKKYGIKVLATKMKDSEMTERIVREVTSGNVIVDLVGYDDGPMLDTVLTPKGFVENYVPQYLIKNIPEDSREPLIYLWQPFVFGYNSETYGDSCPIKSLWQLTEKEWSGRFHMWDPRIASSMLQMFSAMEDRSDDLVASYKKHYGKDLKLTEANAGLEFVKRLAANMPVLYNEDYEIAVAVGTRGQDKAPIGIYSLGRHRENKKKNLALALCDVDPFKGLNQPTYMQIVKGAPHPNAARLLAYYVLTQEGANPWVGVVGAYSSNSSLGSSPDNPYPTAEAWDGTLLVSNNTNVANRRQDLMDFWIKHSN</sequence>
<dbReference type="SUPFAM" id="SSF53850">
    <property type="entry name" value="Periplasmic binding protein-like II"/>
    <property type="match status" value="1"/>
</dbReference>
<evidence type="ECO:0000256" key="1">
    <source>
        <dbReference type="ARBA" id="ARBA00022729"/>
    </source>
</evidence>
<reference evidence="2" key="1">
    <citation type="submission" date="2018-05" db="EMBL/GenBank/DDBJ databases">
        <authorList>
            <person name="Lanie J.A."/>
            <person name="Ng W.-L."/>
            <person name="Kazmierczak K.M."/>
            <person name="Andrzejewski T.M."/>
            <person name="Davidsen T.M."/>
            <person name="Wayne K.J."/>
            <person name="Tettelin H."/>
            <person name="Glass J.I."/>
            <person name="Rusch D."/>
            <person name="Podicherti R."/>
            <person name="Tsui H.-C.T."/>
            <person name="Winkler M.E."/>
        </authorList>
    </citation>
    <scope>NUCLEOTIDE SEQUENCE</scope>
</reference>
<dbReference type="PANTHER" id="PTHR30006">
    <property type="entry name" value="THIAMINE-BINDING PERIPLASMIC PROTEIN-RELATED"/>
    <property type="match status" value="1"/>
</dbReference>
<proteinExistence type="predicted"/>
<protein>
    <recommendedName>
        <fullName evidence="3">ABC transporter substrate-binding protein</fullName>
    </recommendedName>
</protein>
<dbReference type="Pfam" id="PF13416">
    <property type="entry name" value="SBP_bac_8"/>
    <property type="match status" value="1"/>
</dbReference>
<dbReference type="PANTHER" id="PTHR30006:SF2">
    <property type="entry name" value="ABC TRANSPORTER SUBSTRATE-BINDING PROTEIN"/>
    <property type="match status" value="1"/>
</dbReference>
<accession>A0A381TTM4</accession>
<evidence type="ECO:0008006" key="3">
    <source>
        <dbReference type="Google" id="ProtNLM"/>
    </source>
</evidence>
<dbReference type="EMBL" id="UINC01005145">
    <property type="protein sequence ID" value="SVA19382.1"/>
    <property type="molecule type" value="Genomic_DNA"/>
</dbReference>
<dbReference type="Gene3D" id="3.40.190.10">
    <property type="entry name" value="Periplasmic binding protein-like II"/>
    <property type="match status" value="2"/>
</dbReference>
<dbReference type="InterPro" id="IPR006059">
    <property type="entry name" value="SBP"/>
</dbReference>
<name>A0A381TTM4_9ZZZZ</name>
<keyword evidence="1" id="KW-0732">Signal</keyword>
<dbReference type="AlphaFoldDB" id="A0A381TTM4"/>
<gene>
    <name evidence="2" type="ORF">METZ01_LOCUS72236</name>
</gene>
<evidence type="ECO:0000313" key="2">
    <source>
        <dbReference type="EMBL" id="SVA19382.1"/>
    </source>
</evidence>
<organism evidence="2">
    <name type="scientific">marine metagenome</name>
    <dbReference type="NCBI Taxonomy" id="408172"/>
    <lineage>
        <taxon>unclassified sequences</taxon>
        <taxon>metagenomes</taxon>
        <taxon>ecological metagenomes</taxon>
    </lineage>
</organism>